<proteinExistence type="predicted"/>
<dbReference type="InterPro" id="IPR036961">
    <property type="entry name" value="Kinesin_motor_dom_sf"/>
</dbReference>
<dbReference type="InterPro" id="IPR001752">
    <property type="entry name" value="Kinesin_motor_dom"/>
</dbReference>
<feature type="compositionally biased region" description="Basic residues" evidence="4">
    <location>
        <begin position="1124"/>
        <end position="1133"/>
    </location>
</feature>
<dbReference type="InterPro" id="IPR027417">
    <property type="entry name" value="P-loop_NTPase"/>
</dbReference>
<keyword evidence="1 3" id="KW-0175">Coiled coil</keyword>
<gene>
    <name evidence="6" type="ORF">SPPG_02801</name>
</gene>
<dbReference type="Pfam" id="PF00225">
    <property type="entry name" value="Kinesin"/>
    <property type="match status" value="1"/>
</dbReference>
<protein>
    <recommendedName>
        <fullName evidence="5">Kinesin motor domain-containing protein</fullName>
    </recommendedName>
</protein>
<dbReference type="Proteomes" id="UP000053201">
    <property type="component" value="Unassembled WGS sequence"/>
</dbReference>
<dbReference type="AlphaFoldDB" id="A0A0L0HMM6"/>
<dbReference type="PANTHER" id="PTHR47968">
    <property type="entry name" value="CENTROMERE PROTEIN E"/>
    <property type="match status" value="1"/>
</dbReference>
<dbReference type="OrthoDB" id="2142506at2759"/>
<dbReference type="GeneID" id="27686362"/>
<keyword evidence="2" id="KW-0505">Motor protein</keyword>
<reference evidence="6 7" key="1">
    <citation type="submission" date="2009-08" db="EMBL/GenBank/DDBJ databases">
        <title>The Genome Sequence of Spizellomyces punctatus strain DAOM BR117.</title>
        <authorList>
            <consortium name="The Broad Institute Genome Sequencing Platform"/>
            <person name="Russ C."/>
            <person name="Cuomo C."/>
            <person name="Shea T."/>
            <person name="Young S.K."/>
            <person name="Zeng Q."/>
            <person name="Koehrsen M."/>
            <person name="Haas B."/>
            <person name="Borodovsky M."/>
            <person name="Guigo R."/>
            <person name="Alvarado L."/>
            <person name="Berlin A."/>
            <person name="Bochicchio J."/>
            <person name="Borenstein D."/>
            <person name="Chapman S."/>
            <person name="Chen Z."/>
            <person name="Engels R."/>
            <person name="Freedman E."/>
            <person name="Gellesch M."/>
            <person name="Goldberg J."/>
            <person name="Griggs A."/>
            <person name="Gujja S."/>
            <person name="Heiman D."/>
            <person name="Hepburn T."/>
            <person name="Howarth C."/>
            <person name="Jen D."/>
            <person name="Larson L."/>
            <person name="Lewis B."/>
            <person name="Mehta T."/>
            <person name="Park D."/>
            <person name="Pearson M."/>
            <person name="Roberts A."/>
            <person name="Saif S."/>
            <person name="Shenoy N."/>
            <person name="Sisk P."/>
            <person name="Stolte C."/>
            <person name="Sykes S."/>
            <person name="Thomson T."/>
            <person name="Walk T."/>
            <person name="White J."/>
            <person name="Yandava C."/>
            <person name="Burger G."/>
            <person name="Gray M.W."/>
            <person name="Holland P.W.H."/>
            <person name="King N."/>
            <person name="Lang F.B.F."/>
            <person name="Roger A.J."/>
            <person name="Ruiz-Trillo I."/>
            <person name="Lander E."/>
            <person name="Nusbaum C."/>
        </authorList>
    </citation>
    <scope>NUCLEOTIDE SEQUENCE [LARGE SCALE GENOMIC DNA]</scope>
    <source>
        <strain evidence="6 7">DAOM BR117</strain>
    </source>
</reference>
<feature type="region of interest" description="Disordered" evidence="4">
    <location>
        <begin position="746"/>
        <end position="1166"/>
    </location>
</feature>
<dbReference type="InterPro" id="IPR027640">
    <property type="entry name" value="Kinesin-like_fam"/>
</dbReference>
<feature type="compositionally biased region" description="Basic and acidic residues" evidence="4">
    <location>
        <begin position="1107"/>
        <end position="1123"/>
    </location>
</feature>
<accession>A0A0L0HMM6</accession>
<dbReference type="GO" id="GO:0007018">
    <property type="term" value="P:microtubule-based movement"/>
    <property type="evidence" value="ECO:0007669"/>
    <property type="project" value="InterPro"/>
</dbReference>
<evidence type="ECO:0000313" key="7">
    <source>
        <dbReference type="Proteomes" id="UP000053201"/>
    </source>
</evidence>
<feature type="compositionally biased region" description="Acidic residues" evidence="4">
    <location>
        <begin position="876"/>
        <end position="885"/>
    </location>
</feature>
<dbReference type="eggNOG" id="KOG0242">
    <property type="taxonomic scope" value="Eukaryota"/>
</dbReference>
<evidence type="ECO:0000256" key="3">
    <source>
        <dbReference type="SAM" id="Coils"/>
    </source>
</evidence>
<feature type="compositionally biased region" description="Basic residues" evidence="4">
    <location>
        <begin position="1097"/>
        <end position="1106"/>
    </location>
</feature>
<feature type="compositionally biased region" description="Basic residues" evidence="4">
    <location>
        <begin position="846"/>
        <end position="858"/>
    </location>
</feature>
<name>A0A0L0HMM6_SPIPD</name>
<dbReference type="Gene3D" id="3.40.850.10">
    <property type="entry name" value="Kinesin motor domain"/>
    <property type="match status" value="2"/>
</dbReference>
<feature type="compositionally biased region" description="Basic and acidic residues" evidence="4">
    <location>
        <begin position="746"/>
        <end position="807"/>
    </location>
</feature>
<dbReference type="PANTHER" id="PTHR47968:SF75">
    <property type="entry name" value="CENTROMERE-ASSOCIATED PROTEIN E"/>
    <property type="match status" value="1"/>
</dbReference>
<dbReference type="SUPFAM" id="SSF52540">
    <property type="entry name" value="P-loop containing nucleoside triphosphate hydrolases"/>
    <property type="match status" value="1"/>
</dbReference>
<feature type="compositionally biased region" description="Acidic residues" evidence="4">
    <location>
        <begin position="823"/>
        <end position="842"/>
    </location>
</feature>
<dbReference type="EMBL" id="KQ257453">
    <property type="protein sequence ID" value="KND02328.1"/>
    <property type="molecule type" value="Genomic_DNA"/>
</dbReference>
<dbReference type="GO" id="GO:0005524">
    <property type="term" value="F:ATP binding"/>
    <property type="evidence" value="ECO:0007669"/>
    <property type="project" value="InterPro"/>
</dbReference>
<feature type="compositionally biased region" description="Basic and acidic residues" evidence="4">
    <location>
        <begin position="1020"/>
        <end position="1032"/>
    </location>
</feature>
<dbReference type="VEuPathDB" id="FungiDB:SPPG_02801"/>
<dbReference type="RefSeq" id="XP_016610367.1">
    <property type="nucleotide sequence ID" value="XM_016751087.1"/>
</dbReference>
<keyword evidence="7" id="KW-1185">Reference proteome</keyword>
<evidence type="ECO:0000313" key="6">
    <source>
        <dbReference type="EMBL" id="KND02328.1"/>
    </source>
</evidence>
<feature type="coiled-coil region" evidence="3">
    <location>
        <begin position="300"/>
        <end position="356"/>
    </location>
</feature>
<evidence type="ECO:0000256" key="1">
    <source>
        <dbReference type="ARBA" id="ARBA00023054"/>
    </source>
</evidence>
<dbReference type="InParanoid" id="A0A0L0HMM6"/>
<dbReference type="GO" id="GO:0003777">
    <property type="term" value="F:microtubule motor activity"/>
    <property type="evidence" value="ECO:0007669"/>
    <property type="project" value="InterPro"/>
</dbReference>
<evidence type="ECO:0000256" key="4">
    <source>
        <dbReference type="SAM" id="MobiDB-lite"/>
    </source>
</evidence>
<dbReference type="OMA" id="DWETFDQ"/>
<feature type="domain" description="Kinesin motor" evidence="5">
    <location>
        <begin position="4"/>
        <end position="295"/>
    </location>
</feature>
<dbReference type="SMART" id="SM00129">
    <property type="entry name" value="KISc"/>
    <property type="match status" value="1"/>
</dbReference>
<evidence type="ECO:0000256" key="2">
    <source>
        <dbReference type="ARBA" id="ARBA00023175"/>
    </source>
</evidence>
<dbReference type="STRING" id="645134.A0A0L0HMM6"/>
<sequence length="1227" mass="138134">MANLSHVRVALQIHADNPHITRNDDNCVTYQPPPTKTRTPDPRKIHFDGCFDARATSTEIYTQCGVGAFIDRALQGYTAGVFAIGSGKLSAQKRTGIFEPLVKKLKSAAKLNGDITVEMVHLGITDTKCIDLVNDRPADISDGLRTHFRNVGTWAPVEEVIRKGCSLPWIMDLKFETKKQHRTVGHLVLADLGMVCFDEEVNENVFRQRGPGVTKSVWIMKKIVRMLTQNGAEGTIPFADSTLTSICRDFLGGKAATKFIIHVDGRDSVSANEIAGVVDFAETMRKIKTLECVNDVDPRVAELQTAIKELEAQVRDLRALTEKEALKFEFRMREQIEGHNAALAELEQQKEKEGEERQKDFDTRCLRMKDEFAATLLECNNSWKQTVVKARNEKDDAIQLLKEELEEAQLTARVEVTKALHDKAAVDEALRKERVQMLLMSHDYQQLRLDNDELLRNSEKMKTSYIDLEKAHQELVTVKESLENRCIELQADLDTERANARKTMEELEITRTALNTSNESLERVKYQLEIAETESRDKSVKIDEIEKLLSEKQLELVEQSTQVDRLEKKLVGSEARLDEARLASDRLKEERDAATARLEVMRDQANSEVASIREQVDKSRDETAETRDDLLQAKETIKNLRAEKTKIEAASRDEVAKMQKEVENLRKNSEKVARELERAEGRFEGEREGWIRERESWERERRRLVDEVQELKMEAMRARISGSEEGDKVKAWFEKLELENRRLRDEIDHVKASRREDRTAEAESERVRMHLARLESENQRMAEDVARKERELAHEKARLETLAKTTEKAVPAKRNRKKQPVEVVEEDVDDYGAEQETAEQEEITVQRKKKARGRKKKDAPKIENDAPLLNGAHSDLDDDHQEDEVREVASQGKERTSHGRKNARSPSPFVEEIAEIAEVSQNAVVASVKPKAKGRAKKGATVAASKVADVPAGRNEPSDLLNVGDEPSNVESASRPTARKRKNAPKKSDPEVPSHDASPVHAEPNFEFATVGKESGNQTNHREPETVVETRSDVTATEPMVEVAVSSGSTKKRKKMAPIETPSTPPQQSGQVSVDDILGITTGVGETIESEKENRASKKGKGKGKGATKELLGETLSEKEKDTKKRKLNPKRKISLEVVEEDQVENKEKKKSQFAPAVQPAATGPPVLSLSQRAAALSTLTTGENRLGYLKARIPNLNASGRMEFKKRPGLDPERMKTILQGYGISD</sequence>
<evidence type="ECO:0000259" key="5">
    <source>
        <dbReference type="SMART" id="SM00129"/>
    </source>
</evidence>
<dbReference type="GO" id="GO:0008017">
    <property type="term" value="F:microtubule binding"/>
    <property type="evidence" value="ECO:0007669"/>
    <property type="project" value="InterPro"/>
</dbReference>
<organism evidence="6 7">
    <name type="scientific">Spizellomyces punctatus (strain DAOM BR117)</name>
    <dbReference type="NCBI Taxonomy" id="645134"/>
    <lineage>
        <taxon>Eukaryota</taxon>
        <taxon>Fungi</taxon>
        <taxon>Fungi incertae sedis</taxon>
        <taxon>Chytridiomycota</taxon>
        <taxon>Chytridiomycota incertae sedis</taxon>
        <taxon>Chytridiomycetes</taxon>
        <taxon>Spizellomycetales</taxon>
        <taxon>Spizellomycetaceae</taxon>
        <taxon>Spizellomyces</taxon>
    </lineage>
</organism>